<evidence type="ECO:0000313" key="3">
    <source>
        <dbReference type="EMBL" id="TCT25213.1"/>
    </source>
</evidence>
<proteinExistence type="predicted"/>
<keyword evidence="1" id="KW-0732">Signal</keyword>
<organism evidence="3 4">
    <name type="scientific">Thermomonas haemolytica</name>
    <dbReference type="NCBI Taxonomy" id="141949"/>
    <lineage>
        <taxon>Bacteria</taxon>
        <taxon>Pseudomonadati</taxon>
        <taxon>Pseudomonadota</taxon>
        <taxon>Gammaproteobacteria</taxon>
        <taxon>Lysobacterales</taxon>
        <taxon>Lysobacteraceae</taxon>
        <taxon>Thermomonas</taxon>
    </lineage>
</organism>
<comment type="caution">
    <text evidence="3">The sequence shown here is derived from an EMBL/GenBank/DDBJ whole genome shotgun (WGS) entry which is preliminary data.</text>
</comment>
<dbReference type="EMBL" id="SMAP01000002">
    <property type="protein sequence ID" value="TCT25213.1"/>
    <property type="molecule type" value="Genomic_DNA"/>
</dbReference>
<dbReference type="RefSeq" id="WP_114959492.1">
    <property type="nucleotide sequence ID" value="NZ_MSZW01000059.1"/>
</dbReference>
<reference evidence="3 4" key="1">
    <citation type="submission" date="2019-03" db="EMBL/GenBank/DDBJ databases">
        <title>Genomic Encyclopedia of Type Strains, Phase IV (KMG-IV): sequencing the most valuable type-strain genomes for metagenomic binning, comparative biology and taxonomic classification.</title>
        <authorList>
            <person name="Goeker M."/>
        </authorList>
    </citation>
    <scope>NUCLEOTIDE SEQUENCE [LARGE SCALE GENOMIC DNA]</scope>
    <source>
        <strain evidence="3 4">DSM 13605</strain>
    </source>
</reference>
<dbReference type="SUPFAM" id="SSF74653">
    <property type="entry name" value="TolA/TonB C-terminal domain"/>
    <property type="match status" value="1"/>
</dbReference>
<evidence type="ECO:0000256" key="1">
    <source>
        <dbReference type="SAM" id="SignalP"/>
    </source>
</evidence>
<evidence type="ECO:0000313" key="4">
    <source>
        <dbReference type="Proteomes" id="UP000295414"/>
    </source>
</evidence>
<dbReference type="InterPro" id="IPR037682">
    <property type="entry name" value="TonB_C"/>
</dbReference>
<name>A0A4V2V2I2_9GAMM</name>
<accession>A0A4V2V2I2</accession>
<dbReference type="OrthoDB" id="5982524at2"/>
<gene>
    <name evidence="3" type="ORF">EDC34_102101</name>
</gene>
<dbReference type="PROSITE" id="PS52015">
    <property type="entry name" value="TONB_CTD"/>
    <property type="match status" value="1"/>
</dbReference>
<sequence length="288" mass="31876">MRYILGMLLGIALASLPVGSEAGNVRAMRKQVESTLLVSGRIVIAPDGTVKDYKLDDTRALGAPLEQFLDATIRHWRFQPVVLDGVAVTAEAPMRIRLVAHPQDDGGMQVRIAATWFGEEDDGRPATDFPRQDRINPPIYPREAQMLGAQGIVYLIASIGRDGKVQQVDVERVNLRTLGTEQQMAALRRQFADASLRAARTWTFLPPTTGKEAGLDHWLVRVPVTFLMHGQRLSQPGEWESYIPDPTVRDLPWARERLRLAGSPEALPDSGVFPLTPSRFQLLNAPGS</sequence>
<dbReference type="AlphaFoldDB" id="A0A4V2V2I2"/>
<feature type="chain" id="PRO_5020185123" evidence="1">
    <location>
        <begin position="23"/>
        <end position="288"/>
    </location>
</feature>
<feature type="domain" description="TonB C-terminal" evidence="2">
    <location>
        <begin position="125"/>
        <end position="235"/>
    </location>
</feature>
<dbReference type="Gene3D" id="3.30.1150.10">
    <property type="match status" value="1"/>
</dbReference>
<dbReference type="GO" id="GO:0055085">
    <property type="term" value="P:transmembrane transport"/>
    <property type="evidence" value="ECO:0007669"/>
    <property type="project" value="InterPro"/>
</dbReference>
<keyword evidence="4" id="KW-1185">Reference proteome</keyword>
<feature type="signal peptide" evidence="1">
    <location>
        <begin position="1"/>
        <end position="22"/>
    </location>
</feature>
<dbReference type="Proteomes" id="UP000295414">
    <property type="component" value="Unassembled WGS sequence"/>
</dbReference>
<evidence type="ECO:0000259" key="2">
    <source>
        <dbReference type="PROSITE" id="PS52015"/>
    </source>
</evidence>
<protein>
    <submittedName>
        <fullName evidence="3">Outer membrane transport energization protein TonB</fullName>
    </submittedName>
</protein>